<dbReference type="PROSITE" id="PS51257">
    <property type="entry name" value="PROKAR_LIPOPROTEIN"/>
    <property type="match status" value="1"/>
</dbReference>
<proteinExistence type="predicted"/>
<dbReference type="RefSeq" id="WP_099370230.1">
    <property type="nucleotide sequence ID" value="NZ_JBHTKY010000012.1"/>
</dbReference>
<sequence>MKKILLALAIGTASLVGLSSCTKEYVTNYLPGVSYYEPLASGDWTRNERNNFTAIIPVPELDQQYYEDGEVSVAIQFEDQKGTFHNIPSEGINGHGYNASYKIGEVILYAVDLDNLNEAPKAMRVKIVLTDAEIGN</sequence>
<reference evidence="2" key="1">
    <citation type="journal article" date="2019" name="Int. J. Syst. Evol. Microbiol.">
        <title>The Global Catalogue of Microorganisms (GCM) 10K type strain sequencing project: providing services to taxonomists for standard genome sequencing and annotation.</title>
        <authorList>
            <consortium name="The Broad Institute Genomics Platform"/>
            <consortium name="The Broad Institute Genome Sequencing Center for Infectious Disease"/>
            <person name="Wu L."/>
            <person name="Ma J."/>
        </authorList>
    </citation>
    <scope>NUCLEOTIDE SEQUENCE [LARGE SCALE GENOMIC DNA]</scope>
    <source>
        <strain evidence="2">CCUG 52468</strain>
    </source>
</reference>
<comment type="caution">
    <text evidence="1">The sequence shown here is derived from an EMBL/GenBank/DDBJ whole genome shotgun (WGS) entry which is preliminary data.</text>
</comment>
<gene>
    <name evidence="1" type="ORF">ACFQ2C_09520</name>
</gene>
<evidence type="ECO:0008006" key="3">
    <source>
        <dbReference type="Google" id="ProtNLM"/>
    </source>
</evidence>
<protein>
    <recommendedName>
        <fullName evidence="3">DUF1735 domain-containing protein</fullName>
    </recommendedName>
</protein>
<accession>A0ABW3RKU6</accession>
<dbReference type="Proteomes" id="UP001597205">
    <property type="component" value="Unassembled WGS sequence"/>
</dbReference>
<keyword evidence="2" id="KW-1185">Reference proteome</keyword>
<dbReference type="EMBL" id="JBHTKY010000012">
    <property type="protein sequence ID" value="MFD1165840.1"/>
    <property type="molecule type" value="Genomic_DNA"/>
</dbReference>
<evidence type="ECO:0000313" key="2">
    <source>
        <dbReference type="Proteomes" id="UP001597205"/>
    </source>
</evidence>
<organism evidence="1 2">
    <name type="scientific">Sphingobacterium daejeonense</name>
    <dbReference type="NCBI Taxonomy" id="371142"/>
    <lineage>
        <taxon>Bacteria</taxon>
        <taxon>Pseudomonadati</taxon>
        <taxon>Bacteroidota</taxon>
        <taxon>Sphingobacteriia</taxon>
        <taxon>Sphingobacteriales</taxon>
        <taxon>Sphingobacteriaceae</taxon>
        <taxon>Sphingobacterium</taxon>
    </lineage>
</organism>
<evidence type="ECO:0000313" key="1">
    <source>
        <dbReference type="EMBL" id="MFD1165840.1"/>
    </source>
</evidence>
<name>A0ABW3RKU6_9SPHI</name>